<keyword evidence="3" id="KW-1015">Disulfide bond</keyword>
<name>A0A2B4RM73_STYPI</name>
<evidence type="ECO:0000256" key="5">
    <source>
        <dbReference type="ARBA" id="ARBA00023180"/>
    </source>
</evidence>
<feature type="domain" description="Fibronectin type-III" evidence="7">
    <location>
        <begin position="292"/>
        <end position="392"/>
    </location>
</feature>
<keyword evidence="1 6" id="KW-0732">Signal</keyword>
<feature type="domain" description="Fibronectin type-III" evidence="7">
    <location>
        <begin position="598"/>
        <end position="693"/>
    </location>
</feature>
<evidence type="ECO:0000256" key="1">
    <source>
        <dbReference type="ARBA" id="ARBA00022729"/>
    </source>
</evidence>
<feature type="domain" description="Fibronectin type-III" evidence="7">
    <location>
        <begin position="801"/>
        <end position="897"/>
    </location>
</feature>
<dbReference type="InterPro" id="IPR003961">
    <property type="entry name" value="FN3_dom"/>
</dbReference>
<keyword evidence="9" id="KW-1185">Reference proteome</keyword>
<dbReference type="STRING" id="50429.A0A2B4RM73"/>
<dbReference type="PANTHER" id="PTHR23036">
    <property type="entry name" value="CYTOKINE RECEPTOR"/>
    <property type="match status" value="1"/>
</dbReference>
<dbReference type="InterPro" id="IPR013783">
    <property type="entry name" value="Ig-like_fold"/>
</dbReference>
<keyword evidence="5" id="KW-0325">Glycoprotein</keyword>
<dbReference type="OrthoDB" id="5958059at2759"/>
<protein>
    <submittedName>
        <fullName evidence="8">Protein sidekick-2</fullName>
    </submittedName>
</protein>
<evidence type="ECO:0000256" key="4">
    <source>
        <dbReference type="ARBA" id="ARBA00023170"/>
    </source>
</evidence>
<evidence type="ECO:0000313" key="9">
    <source>
        <dbReference type="Proteomes" id="UP000225706"/>
    </source>
</evidence>
<dbReference type="GO" id="GO:0009897">
    <property type="term" value="C:external side of plasma membrane"/>
    <property type="evidence" value="ECO:0007669"/>
    <property type="project" value="TreeGrafter"/>
</dbReference>
<sequence>MFHKTDSTTRTFVLSILVILSPNTLGDITSLYDDADHYWDFEQTPESQIIDKMTGETVTIHGSPESLDSPTGKDFGGSTTISLKITLDKPWHPTLSNNGSTQFQNLKNETISQIGSIYSNNNGLGHKDIQQFTSESPGSVNVFIELKFFQKTSWQDSFVLQDCLENGHFLGGTIANITDCEADDGFFCEQLNIVADGSDIGRRNLGISFNAVEKLNHHKHLMGYTVLHKKTVSNDPWKPHDVRGGWPHSHTISGLKPYTNYSVRVTPYSFKAAGLIGPITVLETAEDVPARGPVILEAYSINMTSVFVRWNESSIPKDDWNGIPRGFRVHGRGKPCKEYNVPSHDVGLNVSSFIITGLQAWVVYIVRISGVTSPGHGAASEVRVKTNDSVPSRGPQKIRITNTSNHSVKVTWDKVHICRVHGPVVSYEVHFRDVQGGSSDLMHNVTVPAEQERRLDFTNLEIYWEYGVRIKAFTTLGVGPLSSEATGMTDEWVPIVAPSNVIPSEPETTSIKLSWYFENNVRDVLGILKGFRIFYQLANSSTAPIQQQEVENVRMADITGLEIYRLYKISVAGKTRKGHGVISEHVYMRTLGTVPTEAPTELQLFNTSSTSLRAVWNQVPGCCRHGIIRGYRLFLKDNYTGEFVRNETKASVSYQFDFSSLIKFNGYSVSILAFTIKGDGPLSADVSAMTEEDVPIGAPFEVHGRNTSAWSLLIEWEFDPNVRLVLGVLLGFNVHYLNVNDSSALWKVKTVHDPLARQTILTGLEEYRDYNITVTAFTKIGDGAKSPFIVSRTDEHVPRAPPNNVIAINTSSTSLRVDWGEVPFPDHLGIIRGYRLIMWRTNHSEVILRNITILAPTRTFSLSGLEKYTNYTIQVSAFTTKGEGTKSEPTVVITDEDGEVMK</sequence>
<gene>
    <name evidence="8" type="primary">Sdk2</name>
    <name evidence="8" type="ORF">AWC38_SpisGene18234</name>
</gene>
<evidence type="ECO:0000256" key="6">
    <source>
        <dbReference type="SAM" id="SignalP"/>
    </source>
</evidence>
<feature type="domain" description="Fibronectin type-III" evidence="7">
    <location>
        <begin position="497"/>
        <end position="593"/>
    </location>
</feature>
<feature type="signal peptide" evidence="6">
    <location>
        <begin position="1"/>
        <end position="26"/>
    </location>
</feature>
<dbReference type="InterPro" id="IPR050379">
    <property type="entry name" value="Type-I_Cytokine_Rcpt"/>
</dbReference>
<accession>A0A2B4RM73</accession>
<dbReference type="GO" id="GO:0004896">
    <property type="term" value="F:cytokine receptor activity"/>
    <property type="evidence" value="ECO:0007669"/>
    <property type="project" value="TreeGrafter"/>
</dbReference>
<dbReference type="FunFam" id="2.60.40.10:FF:000028">
    <property type="entry name" value="Neuronal cell adhesion molecule"/>
    <property type="match status" value="2"/>
</dbReference>
<evidence type="ECO:0000313" key="8">
    <source>
        <dbReference type="EMBL" id="PFX17437.1"/>
    </source>
</evidence>
<dbReference type="Proteomes" id="UP000225706">
    <property type="component" value="Unassembled WGS sequence"/>
</dbReference>
<dbReference type="EMBL" id="LSMT01000473">
    <property type="protein sequence ID" value="PFX17437.1"/>
    <property type="molecule type" value="Genomic_DNA"/>
</dbReference>
<feature type="chain" id="PRO_5012608957" evidence="6">
    <location>
        <begin position="27"/>
        <end position="902"/>
    </location>
</feature>
<dbReference type="GO" id="GO:0019955">
    <property type="term" value="F:cytokine binding"/>
    <property type="evidence" value="ECO:0007669"/>
    <property type="project" value="TreeGrafter"/>
</dbReference>
<dbReference type="CDD" id="cd00063">
    <property type="entry name" value="FN3"/>
    <property type="match status" value="7"/>
</dbReference>
<evidence type="ECO:0000256" key="3">
    <source>
        <dbReference type="ARBA" id="ARBA00023157"/>
    </source>
</evidence>
<keyword evidence="4" id="KW-0675">Receptor</keyword>
<dbReference type="AlphaFoldDB" id="A0A2B4RM73"/>
<dbReference type="Pfam" id="PF00041">
    <property type="entry name" value="fn3"/>
    <property type="match status" value="3"/>
</dbReference>
<feature type="domain" description="Fibronectin type-III" evidence="7">
    <location>
        <begin position="394"/>
        <end position="492"/>
    </location>
</feature>
<keyword evidence="2" id="KW-0677">Repeat</keyword>
<dbReference type="PANTHER" id="PTHR23036:SF151">
    <property type="entry name" value="FIBRONECTIN TYPE-III DOMAIN-CONTAINING PROTEIN"/>
    <property type="match status" value="1"/>
</dbReference>
<dbReference type="Gene3D" id="2.60.40.10">
    <property type="entry name" value="Immunoglobulins"/>
    <property type="match status" value="7"/>
</dbReference>
<proteinExistence type="predicted"/>
<dbReference type="PROSITE" id="PS50853">
    <property type="entry name" value="FN3"/>
    <property type="match status" value="7"/>
</dbReference>
<organism evidence="8 9">
    <name type="scientific">Stylophora pistillata</name>
    <name type="common">Smooth cauliflower coral</name>
    <dbReference type="NCBI Taxonomy" id="50429"/>
    <lineage>
        <taxon>Eukaryota</taxon>
        <taxon>Metazoa</taxon>
        <taxon>Cnidaria</taxon>
        <taxon>Anthozoa</taxon>
        <taxon>Hexacorallia</taxon>
        <taxon>Scleractinia</taxon>
        <taxon>Astrocoeniina</taxon>
        <taxon>Pocilloporidae</taxon>
        <taxon>Stylophora</taxon>
    </lineage>
</organism>
<feature type="domain" description="Fibronectin type-III" evidence="7">
    <location>
        <begin position="189"/>
        <end position="287"/>
    </location>
</feature>
<reference evidence="9" key="1">
    <citation type="journal article" date="2017" name="bioRxiv">
        <title>Comparative analysis of the genomes of Stylophora pistillata and Acropora digitifera provides evidence for extensive differences between species of corals.</title>
        <authorList>
            <person name="Voolstra C.R."/>
            <person name="Li Y."/>
            <person name="Liew Y.J."/>
            <person name="Baumgarten S."/>
            <person name="Zoccola D."/>
            <person name="Flot J.-F."/>
            <person name="Tambutte S."/>
            <person name="Allemand D."/>
            <person name="Aranda M."/>
        </authorList>
    </citation>
    <scope>NUCLEOTIDE SEQUENCE [LARGE SCALE GENOMIC DNA]</scope>
</reference>
<evidence type="ECO:0000259" key="7">
    <source>
        <dbReference type="PROSITE" id="PS50853"/>
    </source>
</evidence>
<dbReference type="InterPro" id="IPR036116">
    <property type="entry name" value="FN3_sf"/>
</dbReference>
<feature type="domain" description="Fibronectin type-III" evidence="7">
    <location>
        <begin position="698"/>
        <end position="796"/>
    </location>
</feature>
<comment type="caution">
    <text evidence="8">The sequence shown here is derived from an EMBL/GenBank/DDBJ whole genome shotgun (WGS) entry which is preliminary data.</text>
</comment>
<dbReference type="GO" id="GO:0043235">
    <property type="term" value="C:receptor complex"/>
    <property type="evidence" value="ECO:0007669"/>
    <property type="project" value="TreeGrafter"/>
</dbReference>
<dbReference type="SUPFAM" id="SSF49265">
    <property type="entry name" value="Fibronectin type III"/>
    <property type="match status" value="4"/>
</dbReference>
<dbReference type="SMART" id="SM00060">
    <property type="entry name" value="FN3"/>
    <property type="match status" value="7"/>
</dbReference>
<evidence type="ECO:0000256" key="2">
    <source>
        <dbReference type="ARBA" id="ARBA00022737"/>
    </source>
</evidence>